<evidence type="ECO:0000313" key="8">
    <source>
        <dbReference type="EMBL" id="CAE0495438.1"/>
    </source>
</evidence>
<evidence type="ECO:0000256" key="1">
    <source>
        <dbReference type="SAM" id="MobiDB-lite"/>
    </source>
</evidence>
<reference evidence="4" key="1">
    <citation type="submission" date="2021-01" db="EMBL/GenBank/DDBJ databases">
        <authorList>
            <person name="Corre E."/>
            <person name="Pelletier E."/>
            <person name="Niang G."/>
            <person name="Scheremetjew M."/>
            <person name="Finn R."/>
            <person name="Kale V."/>
            <person name="Holt S."/>
            <person name="Cochrane G."/>
            <person name="Meng A."/>
            <person name="Brown T."/>
            <person name="Cohen L."/>
        </authorList>
    </citation>
    <scope>NUCLEOTIDE SEQUENCE</scope>
    <source>
        <strain evidence="4">CCMP1320</strain>
    </source>
</reference>
<keyword evidence="2" id="KW-0812">Transmembrane</keyword>
<sequence>MMLRADARLLTARGLPPLRQARRRVLTVNAKTGGTQGSRRRKIQAEREKKEKEKSSPLLYVKDGALILGDTVMLIATEASSERIPMFLAAEDGGGLSPDFISLTGVTVLCWLVAATILGDYKYVRPESDDWYQNLLGPVYIAVLNATLTWGLSALMSLAIFSYMLSANLLAAAPLLSDIRTEDTSPQLEVAIAILIIMTCWRGIAWFLRCRD</sequence>
<evidence type="ECO:0000313" key="6">
    <source>
        <dbReference type="EMBL" id="CAE0495436.1"/>
    </source>
</evidence>
<protein>
    <submittedName>
        <fullName evidence="4">Uncharacterized protein</fullName>
    </submittedName>
</protein>
<dbReference type="EMBL" id="HBIP01017850">
    <property type="protein sequence ID" value="CAE0495434.1"/>
    <property type="molecule type" value="Transcribed_RNA"/>
</dbReference>
<feature type="transmembrane region" description="Helical" evidence="2">
    <location>
        <begin position="188"/>
        <end position="208"/>
    </location>
</feature>
<evidence type="ECO:0000313" key="7">
    <source>
        <dbReference type="EMBL" id="CAE0495437.1"/>
    </source>
</evidence>
<organism evidence="4">
    <name type="scientific">Dunaliella tertiolecta</name>
    <name type="common">Green alga</name>
    <dbReference type="NCBI Taxonomy" id="3047"/>
    <lineage>
        <taxon>Eukaryota</taxon>
        <taxon>Viridiplantae</taxon>
        <taxon>Chlorophyta</taxon>
        <taxon>core chlorophytes</taxon>
        <taxon>Chlorophyceae</taxon>
        <taxon>CS clade</taxon>
        <taxon>Chlamydomonadales</taxon>
        <taxon>Dunaliellaceae</taxon>
        <taxon>Dunaliella</taxon>
    </lineage>
</organism>
<dbReference type="EMBL" id="HBIP01017851">
    <property type="protein sequence ID" value="CAE0495435.1"/>
    <property type="molecule type" value="Transcribed_RNA"/>
</dbReference>
<evidence type="ECO:0000313" key="4">
    <source>
        <dbReference type="EMBL" id="CAE0495434.1"/>
    </source>
</evidence>
<dbReference type="EMBL" id="HBIP01017849">
    <property type="protein sequence ID" value="CAE0495433.1"/>
    <property type="molecule type" value="Transcribed_RNA"/>
</dbReference>
<feature type="transmembrane region" description="Helical" evidence="2">
    <location>
        <begin position="131"/>
        <end position="152"/>
    </location>
</feature>
<keyword evidence="2" id="KW-1133">Transmembrane helix</keyword>
<evidence type="ECO:0000256" key="2">
    <source>
        <dbReference type="SAM" id="Phobius"/>
    </source>
</evidence>
<dbReference type="EMBL" id="HBIP01017854">
    <property type="protein sequence ID" value="CAE0495438.1"/>
    <property type="molecule type" value="Transcribed_RNA"/>
</dbReference>
<name>A0A6S8K2L1_DUNTE</name>
<keyword evidence="2" id="KW-0472">Membrane</keyword>
<dbReference type="EMBL" id="HBIP01017853">
    <property type="protein sequence ID" value="CAE0495437.1"/>
    <property type="molecule type" value="Transcribed_RNA"/>
</dbReference>
<feature type="transmembrane region" description="Helical" evidence="2">
    <location>
        <begin position="100"/>
        <end position="119"/>
    </location>
</feature>
<gene>
    <name evidence="3" type="ORF">DTER00134_LOCUS10506</name>
    <name evidence="4" type="ORF">DTER00134_LOCUS10507</name>
    <name evidence="5" type="ORF">DTER00134_LOCUS10508</name>
    <name evidence="6" type="ORF">DTER00134_LOCUS10509</name>
    <name evidence="7" type="ORF">DTER00134_LOCUS10510</name>
    <name evidence="8" type="ORF">DTER00134_LOCUS10511</name>
</gene>
<dbReference type="EMBL" id="HBIP01017852">
    <property type="protein sequence ID" value="CAE0495436.1"/>
    <property type="molecule type" value="Transcribed_RNA"/>
</dbReference>
<feature type="compositionally biased region" description="Basic and acidic residues" evidence="1">
    <location>
        <begin position="43"/>
        <end position="55"/>
    </location>
</feature>
<evidence type="ECO:0000313" key="5">
    <source>
        <dbReference type="EMBL" id="CAE0495435.1"/>
    </source>
</evidence>
<proteinExistence type="predicted"/>
<feature type="region of interest" description="Disordered" evidence="1">
    <location>
        <begin position="29"/>
        <end position="55"/>
    </location>
</feature>
<dbReference type="AlphaFoldDB" id="A0A6S8K2L1"/>
<accession>A0A6S8K2L1</accession>
<evidence type="ECO:0000313" key="3">
    <source>
        <dbReference type="EMBL" id="CAE0495433.1"/>
    </source>
</evidence>